<dbReference type="Pfam" id="PF08521">
    <property type="entry name" value="2CSK_N"/>
    <property type="match status" value="1"/>
</dbReference>
<evidence type="ECO:0000313" key="12">
    <source>
        <dbReference type="EMBL" id="MDC8785008.1"/>
    </source>
</evidence>
<evidence type="ECO:0000256" key="7">
    <source>
        <dbReference type="ARBA" id="ARBA00022777"/>
    </source>
</evidence>
<dbReference type="InterPro" id="IPR003594">
    <property type="entry name" value="HATPase_dom"/>
</dbReference>
<dbReference type="Pfam" id="PF00512">
    <property type="entry name" value="HisKA"/>
    <property type="match status" value="1"/>
</dbReference>
<dbReference type="SMART" id="SM00387">
    <property type="entry name" value="HATPase_c"/>
    <property type="match status" value="1"/>
</dbReference>
<dbReference type="EC" id="2.7.13.3" evidence="3"/>
<comment type="subcellular location">
    <subcellularLocation>
        <location evidence="2">Membrane</location>
    </subcellularLocation>
</comment>
<evidence type="ECO:0000256" key="1">
    <source>
        <dbReference type="ARBA" id="ARBA00000085"/>
    </source>
</evidence>
<dbReference type="RefSeq" id="WP_273596123.1">
    <property type="nucleotide sequence ID" value="NZ_JAQQXS010000005.1"/>
</dbReference>
<gene>
    <name evidence="12" type="ORF">PRZ01_07370</name>
</gene>
<keyword evidence="6 10" id="KW-0812">Transmembrane</keyword>
<feature type="transmembrane region" description="Helical" evidence="10">
    <location>
        <begin position="172"/>
        <end position="191"/>
    </location>
</feature>
<keyword evidence="4" id="KW-0597">Phosphoprotein</keyword>
<sequence>MSKLPPAVPSTPQAGRRPSLRLRLLRHVMLPLLLTWALGSAVALGVASFFTQRAFDRAMLDDALLLASRLEMRDGVPTLNISTADLNTVLFDQSESEYFAVLDPSGKLIAGHAGLQPPAGHTPSAEGSAEFLDLRFREQDVRAVVLTRDHPISARVVVALTTRSRSELLRRLFLFSIVPQVGLLLILAVWLRRVINRDLLPLANLQQELTQRDAADLAPLPAAVSLQAGSREVHDLAAAVNALFERLENGISAQREFAGNVAHELKTPLAGLRAAAEYGLAQRDPQLWREQLLAVLQSQQRASHLVDQLLALALADEASRAIRLQPVRLDECARDVLLQTLPLADRAGVELEASGLDAPVMVMADRGLLEGLLGNLLDNAMRYGRDAQGHGVISLSLARQGQFLALSVSDCGPGIEPEQRALLSGRWRQGSWAAKLGQGAGLGLSIVTRYAELMNARLVLESGVDGRGLRASVIFPAVI</sequence>
<feature type="transmembrane region" description="Helical" evidence="10">
    <location>
        <begin position="28"/>
        <end position="50"/>
    </location>
</feature>
<reference evidence="12 13" key="1">
    <citation type="submission" date="2022-10" db="EMBL/GenBank/DDBJ databases">
        <title>paucibacter sp. hw8 Genome sequencing.</title>
        <authorList>
            <person name="Park S."/>
        </authorList>
    </citation>
    <scope>NUCLEOTIDE SEQUENCE [LARGE SCALE GENOMIC DNA]</scope>
    <source>
        <strain evidence="13">hw8</strain>
    </source>
</reference>
<evidence type="ECO:0000256" key="6">
    <source>
        <dbReference type="ARBA" id="ARBA00022692"/>
    </source>
</evidence>
<comment type="catalytic activity">
    <reaction evidence="1">
        <text>ATP + protein L-histidine = ADP + protein N-phospho-L-histidine.</text>
        <dbReference type="EC" id="2.7.13.3"/>
    </reaction>
</comment>
<dbReference type="SMART" id="SM00388">
    <property type="entry name" value="HisKA"/>
    <property type="match status" value="1"/>
</dbReference>
<name>A0ABT5KQ22_9BURK</name>
<dbReference type="CDD" id="cd00082">
    <property type="entry name" value="HisKA"/>
    <property type="match status" value="1"/>
</dbReference>
<evidence type="ECO:0000259" key="11">
    <source>
        <dbReference type="PROSITE" id="PS50109"/>
    </source>
</evidence>
<dbReference type="GO" id="GO:0016301">
    <property type="term" value="F:kinase activity"/>
    <property type="evidence" value="ECO:0007669"/>
    <property type="project" value="UniProtKB-KW"/>
</dbReference>
<dbReference type="Gene3D" id="1.10.287.130">
    <property type="match status" value="1"/>
</dbReference>
<feature type="domain" description="Histidine kinase" evidence="11">
    <location>
        <begin position="260"/>
        <end position="479"/>
    </location>
</feature>
<comment type="caution">
    <text evidence="12">The sequence shown here is derived from an EMBL/GenBank/DDBJ whole genome shotgun (WGS) entry which is preliminary data.</text>
</comment>
<dbReference type="InterPro" id="IPR036097">
    <property type="entry name" value="HisK_dim/P_sf"/>
</dbReference>
<dbReference type="InterPro" id="IPR050428">
    <property type="entry name" value="TCS_sensor_his_kinase"/>
</dbReference>
<keyword evidence="7 12" id="KW-0418">Kinase</keyword>
<evidence type="ECO:0000256" key="5">
    <source>
        <dbReference type="ARBA" id="ARBA00022679"/>
    </source>
</evidence>
<organism evidence="12 13">
    <name type="scientific">Roseateles koreensis</name>
    <dbReference type="NCBI Taxonomy" id="2987526"/>
    <lineage>
        <taxon>Bacteria</taxon>
        <taxon>Pseudomonadati</taxon>
        <taxon>Pseudomonadota</taxon>
        <taxon>Betaproteobacteria</taxon>
        <taxon>Burkholderiales</taxon>
        <taxon>Sphaerotilaceae</taxon>
        <taxon>Roseateles</taxon>
    </lineage>
</organism>
<evidence type="ECO:0000256" key="3">
    <source>
        <dbReference type="ARBA" id="ARBA00012438"/>
    </source>
</evidence>
<dbReference type="InterPro" id="IPR004358">
    <property type="entry name" value="Sig_transdc_His_kin-like_C"/>
</dbReference>
<keyword evidence="9 10" id="KW-0472">Membrane</keyword>
<accession>A0ABT5KQ22</accession>
<proteinExistence type="predicted"/>
<dbReference type="InterPro" id="IPR036890">
    <property type="entry name" value="HATPase_C_sf"/>
</dbReference>
<protein>
    <recommendedName>
        <fullName evidence="3">histidine kinase</fullName>
        <ecNumber evidence="3">2.7.13.3</ecNumber>
    </recommendedName>
</protein>
<dbReference type="Proteomes" id="UP001219862">
    <property type="component" value="Unassembled WGS sequence"/>
</dbReference>
<dbReference type="EMBL" id="JAQQXS010000005">
    <property type="protein sequence ID" value="MDC8785008.1"/>
    <property type="molecule type" value="Genomic_DNA"/>
</dbReference>
<dbReference type="PANTHER" id="PTHR45436">
    <property type="entry name" value="SENSOR HISTIDINE KINASE YKOH"/>
    <property type="match status" value="1"/>
</dbReference>
<dbReference type="PANTHER" id="PTHR45436:SF1">
    <property type="entry name" value="SENSOR PROTEIN QSEC"/>
    <property type="match status" value="1"/>
</dbReference>
<dbReference type="SUPFAM" id="SSF47384">
    <property type="entry name" value="Homodimeric domain of signal transducing histidine kinase"/>
    <property type="match status" value="1"/>
</dbReference>
<keyword evidence="5" id="KW-0808">Transferase</keyword>
<evidence type="ECO:0000256" key="9">
    <source>
        <dbReference type="ARBA" id="ARBA00023136"/>
    </source>
</evidence>
<evidence type="ECO:0000256" key="10">
    <source>
        <dbReference type="SAM" id="Phobius"/>
    </source>
</evidence>
<dbReference type="InterPro" id="IPR005467">
    <property type="entry name" value="His_kinase_dom"/>
</dbReference>
<dbReference type="InterPro" id="IPR013727">
    <property type="entry name" value="2CSK_N"/>
</dbReference>
<evidence type="ECO:0000256" key="8">
    <source>
        <dbReference type="ARBA" id="ARBA00022989"/>
    </source>
</evidence>
<evidence type="ECO:0000313" key="13">
    <source>
        <dbReference type="Proteomes" id="UP001219862"/>
    </source>
</evidence>
<keyword evidence="13" id="KW-1185">Reference proteome</keyword>
<dbReference type="InterPro" id="IPR003661">
    <property type="entry name" value="HisK_dim/P_dom"/>
</dbReference>
<evidence type="ECO:0000256" key="4">
    <source>
        <dbReference type="ARBA" id="ARBA00022553"/>
    </source>
</evidence>
<evidence type="ECO:0000256" key="2">
    <source>
        <dbReference type="ARBA" id="ARBA00004370"/>
    </source>
</evidence>
<dbReference type="PRINTS" id="PR00344">
    <property type="entry name" value="BCTRLSENSOR"/>
</dbReference>
<dbReference type="Gene3D" id="3.30.565.10">
    <property type="entry name" value="Histidine kinase-like ATPase, C-terminal domain"/>
    <property type="match status" value="1"/>
</dbReference>
<dbReference type="PROSITE" id="PS50109">
    <property type="entry name" value="HIS_KIN"/>
    <property type="match status" value="1"/>
</dbReference>
<dbReference type="SUPFAM" id="SSF55874">
    <property type="entry name" value="ATPase domain of HSP90 chaperone/DNA topoisomerase II/histidine kinase"/>
    <property type="match status" value="1"/>
</dbReference>
<keyword evidence="8 10" id="KW-1133">Transmembrane helix</keyword>
<dbReference type="Pfam" id="PF02518">
    <property type="entry name" value="HATPase_c"/>
    <property type="match status" value="1"/>
</dbReference>